<dbReference type="EMBL" id="DWVS01000344">
    <property type="protein sequence ID" value="HJC88977.1"/>
    <property type="molecule type" value="Genomic_DNA"/>
</dbReference>
<dbReference type="InterPro" id="IPR002104">
    <property type="entry name" value="Integrase_catalytic"/>
</dbReference>
<reference evidence="5" key="1">
    <citation type="journal article" date="2021" name="PeerJ">
        <title>Extensive microbial diversity within the chicken gut microbiome revealed by metagenomics and culture.</title>
        <authorList>
            <person name="Gilroy R."/>
            <person name="Ravi A."/>
            <person name="Getino M."/>
            <person name="Pursley I."/>
            <person name="Horton D.L."/>
            <person name="Alikhan N.F."/>
            <person name="Baker D."/>
            <person name="Gharbi K."/>
            <person name="Hall N."/>
            <person name="Watson M."/>
            <person name="Adriaenssens E.M."/>
            <person name="Foster-Nyarko E."/>
            <person name="Jarju S."/>
            <person name="Secka A."/>
            <person name="Antonio M."/>
            <person name="Oren A."/>
            <person name="Chaudhuri R.R."/>
            <person name="La Ragione R."/>
            <person name="Hildebrand F."/>
            <person name="Pallen M.J."/>
        </authorList>
    </citation>
    <scope>NUCLEOTIDE SEQUENCE</scope>
    <source>
        <strain evidence="5">ChiBcec1-1630</strain>
    </source>
</reference>
<dbReference type="Pfam" id="PF00589">
    <property type="entry name" value="Phage_integrase"/>
    <property type="match status" value="1"/>
</dbReference>
<dbReference type="InterPro" id="IPR011010">
    <property type="entry name" value="DNA_brk_join_enz"/>
</dbReference>
<accession>A0A9D2TSD8</accession>
<evidence type="ECO:0000256" key="2">
    <source>
        <dbReference type="ARBA" id="ARBA00023125"/>
    </source>
</evidence>
<gene>
    <name evidence="5" type="ORF">H9926_13305</name>
</gene>
<dbReference type="AlphaFoldDB" id="A0A9D2TSD8"/>
<reference evidence="5" key="2">
    <citation type="submission" date="2021-04" db="EMBL/GenBank/DDBJ databases">
        <authorList>
            <person name="Gilroy R."/>
        </authorList>
    </citation>
    <scope>NUCLEOTIDE SEQUENCE</scope>
    <source>
        <strain evidence="5">ChiBcec1-1630</strain>
    </source>
</reference>
<keyword evidence="3" id="KW-0233">DNA recombination</keyword>
<evidence type="ECO:0000313" key="5">
    <source>
        <dbReference type="EMBL" id="HJC88977.1"/>
    </source>
</evidence>
<dbReference type="PROSITE" id="PS51898">
    <property type="entry name" value="TYR_RECOMBINASE"/>
    <property type="match status" value="1"/>
</dbReference>
<dbReference type="GO" id="GO:0015074">
    <property type="term" value="P:DNA integration"/>
    <property type="evidence" value="ECO:0007669"/>
    <property type="project" value="InterPro"/>
</dbReference>
<dbReference type="SUPFAM" id="SSF56349">
    <property type="entry name" value="DNA breaking-rejoining enzymes"/>
    <property type="match status" value="1"/>
</dbReference>
<evidence type="ECO:0000259" key="4">
    <source>
        <dbReference type="PROSITE" id="PS51898"/>
    </source>
</evidence>
<dbReference type="Proteomes" id="UP000823922">
    <property type="component" value="Unassembled WGS sequence"/>
</dbReference>
<dbReference type="InterPro" id="IPR050090">
    <property type="entry name" value="Tyrosine_recombinase_XerCD"/>
</dbReference>
<dbReference type="GO" id="GO:0003677">
    <property type="term" value="F:DNA binding"/>
    <property type="evidence" value="ECO:0007669"/>
    <property type="project" value="UniProtKB-KW"/>
</dbReference>
<dbReference type="InterPro" id="IPR013762">
    <property type="entry name" value="Integrase-like_cat_sf"/>
</dbReference>
<name>A0A9D2TSD8_9FIRM</name>
<keyword evidence="2" id="KW-0238">DNA-binding</keyword>
<dbReference type="GO" id="GO:0006310">
    <property type="term" value="P:DNA recombination"/>
    <property type="evidence" value="ECO:0007669"/>
    <property type="project" value="UniProtKB-KW"/>
</dbReference>
<dbReference type="PANTHER" id="PTHR30349">
    <property type="entry name" value="PHAGE INTEGRASE-RELATED"/>
    <property type="match status" value="1"/>
</dbReference>
<evidence type="ECO:0000256" key="3">
    <source>
        <dbReference type="ARBA" id="ARBA00023172"/>
    </source>
</evidence>
<dbReference type="Gene3D" id="1.10.443.10">
    <property type="entry name" value="Intergrase catalytic core"/>
    <property type="match status" value="1"/>
</dbReference>
<comment type="similarity">
    <text evidence="1">Belongs to the 'phage' integrase family.</text>
</comment>
<evidence type="ECO:0000256" key="1">
    <source>
        <dbReference type="ARBA" id="ARBA00008857"/>
    </source>
</evidence>
<protein>
    <submittedName>
        <fullName evidence="5">Tyrosine-type recombinase/integrase</fullName>
    </submittedName>
</protein>
<sequence length="372" mass="44342">MRRYKVENLTEGRTKYYYIQDCQTYDIVPLPSKYLKYKIKANRSPNTVKRSAFSICYYLEYLNEIHMEIPQVYELDLERQNEHFVDFLYWLKAGNHTEKNNLKVIHNGTCNAYLEDVFRFFLYIEGMYEQLGSLKVLSYNYHFAVNAVGVKKRLRFQAFKGYLQEEERNVRPAEHDEIITVLQACTNCRDQLLILLLAETGFRIGEILGVDYVHDIDYRNRMIGVYFREDNENDARAKNAEYRKARISDDSFDFLMYYLAEYRKLLQHQNYLFINIAGKTAGQPLKVDSVYDMLKRMEKKTGIDLTPHMLRRYFANIRRKDGWRLELIQQALGHKHLNTTIRYLNIMDDELIEASQEFYAKHSALYGVKELL</sequence>
<organism evidence="5 6">
    <name type="scientific">Candidatus Eisenbergiella intestinigallinarum</name>
    <dbReference type="NCBI Taxonomy" id="2838549"/>
    <lineage>
        <taxon>Bacteria</taxon>
        <taxon>Bacillati</taxon>
        <taxon>Bacillota</taxon>
        <taxon>Clostridia</taxon>
        <taxon>Lachnospirales</taxon>
        <taxon>Lachnospiraceae</taxon>
        <taxon>Eisenbergiella</taxon>
    </lineage>
</organism>
<dbReference type="PANTHER" id="PTHR30349:SF41">
    <property type="entry name" value="INTEGRASE_RECOMBINASE PROTEIN MJ0367-RELATED"/>
    <property type="match status" value="1"/>
</dbReference>
<proteinExistence type="inferred from homology"/>
<feature type="domain" description="Tyr recombinase" evidence="4">
    <location>
        <begin position="168"/>
        <end position="356"/>
    </location>
</feature>
<comment type="caution">
    <text evidence="5">The sequence shown here is derived from an EMBL/GenBank/DDBJ whole genome shotgun (WGS) entry which is preliminary data.</text>
</comment>
<evidence type="ECO:0000313" key="6">
    <source>
        <dbReference type="Proteomes" id="UP000823922"/>
    </source>
</evidence>